<dbReference type="InterPro" id="IPR006528">
    <property type="entry name" value="Phage_head_morphogenesis_dom"/>
</dbReference>
<dbReference type="AlphaFoldDB" id="A0A128EIW7"/>
<sequence length="291" mass="33545">MESFGEYFRYTAVLDNRTRKSHARLHGTILPKTDKFWDRNYPPNGWGCRCSVQVLTKKEIQKRGLTPLADSSMLKDISDKAFAYNPKVDRLDSILKDKAKKLGCNDVKANGGGLKFNSPCDKVKEFEKQREAYLQERFANMASKKLQNMFSGIDLLASGYKPPLEKPLVLSILSDNSIKNLSNHGYIASKFLKVFTQAKLLHGFRQKKILDGNALTKEQFLNMPKFLTDDNLYLGLDEFGEKEIKFYWFDNNQEDRMCYAYFKNGLITYGVTNIENYRGNLKNKKLIKIKP</sequence>
<dbReference type="Proteomes" id="UP000069632">
    <property type="component" value="Unassembled WGS sequence"/>
</dbReference>
<dbReference type="EMBL" id="FIZP01000008">
    <property type="protein sequence ID" value="CZE48511.1"/>
    <property type="molecule type" value="Genomic_DNA"/>
</dbReference>
<organism evidence="2 3">
    <name type="scientific">Campylobacter geochelonis</name>
    <dbReference type="NCBI Taxonomy" id="1780362"/>
    <lineage>
        <taxon>Bacteria</taxon>
        <taxon>Pseudomonadati</taxon>
        <taxon>Campylobacterota</taxon>
        <taxon>Epsilonproteobacteria</taxon>
        <taxon>Campylobacterales</taxon>
        <taxon>Campylobacteraceae</taxon>
        <taxon>Campylobacter</taxon>
    </lineage>
</organism>
<evidence type="ECO:0000259" key="1">
    <source>
        <dbReference type="Pfam" id="PF04233"/>
    </source>
</evidence>
<protein>
    <submittedName>
        <fullName evidence="2">Putative prophage MuSo1, F protein</fullName>
    </submittedName>
</protein>
<dbReference type="Pfam" id="PF04233">
    <property type="entry name" value="Phage_Mu_F"/>
    <property type="match status" value="1"/>
</dbReference>
<proteinExistence type="predicted"/>
<evidence type="ECO:0000313" key="2">
    <source>
        <dbReference type="EMBL" id="CZE48511.1"/>
    </source>
</evidence>
<evidence type="ECO:0000313" key="3">
    <source>
        <dbReference type="Proteomes" id="UP000069632"/>
    </source>
</evidence>
<feature type="domain" description="Phage head morphogenesis" evidence="1">
    <location>
        <begin position="6"/>
        <end position="52"/>
    </location>
</feature>
<dbReference type="RefSeq" id="WP_075540385.1">
    <property type="nucleotide sequence ID" value="NZ_CP053844.1"/>
</dbReference>
<gene>
    <name evidence="2" type="ORF">ERS672216_01454</name>
</gene>
<accession>A0A128EIW7</accession>
<reference evidence="2 3" key="1">
    <citation type="submission" date="2016-02" db="EMBL/GenBank/DDBJ databases">
        <authorList>
            <consortium name="Pathogen Informatics"/>
        </authorList>
    </citation>
    <scope>NUCLEOTIDE SEQUENCE [LARGE SCALE GENOMIC DNA]</scope>
    <source>
        <strain evidence="2 3">RC20</strain>
    </source>
</reference>
<keyword evidence="3" id="KW-1185">Reference proteome</keyword>
<name>A0A128EIW7_9BACT</name>
<dbReference type="NCBIfam" id="TIGR01641">
    <property type="entry name" value="phageSPP1_gp7"/>
    <property type="match status" value="1"/>
</dbReference>